<dbReference type="SMART" id="SM00343">
    <property type="entry name" value="ZnF_C2HC"/>
    <property type="match status" value="2"/>
</dbReference>
<feature type="region of interest" description="Disordered" evidence="1">
    <location>
        <begin position="67"/>
        <end position="105"/>
    </location>
</feature>
<dbReference type="GO" id="GO:0003676">
    <property type="term" value="F:nucleic acid binding"/>
    <property type="evidence" value="ECO:0007669"/>
    <property type="project" value="InterPro"/>
</dbReference>
<dbReference type="EnsemblPlants" id="EMT31142">
    <property type="protein sequence ID" value="EMT31142"/>
    <property type="gene ID" value="F775_18469"/>
</dbReference>
<feature type="region of interest" description="Disordered" evidence="1">
    <location>
        <begin position="125"/>
        <end position="148"/>
    </location>
</feature>
<dbReference type="InterPro" id="IPR001878">
    <property type="entry name" value="Znf_CCHC"/>
</dbReference>
<sequence length="164" mass="17966">MEVVQMDDASDACYEHMHAGLEALLVSGAPLAASRDGLAFEDRLVERAEARSNGNMENAAAMSVARQYHSAGHSGSVNGLHGLEAPNRQRGAGRPTNSRDKAPYEGLSKRTRFCSICRREGHKRMTCPERGDAPKKPRKPRKCKNCGIEGHRRNTCKRPLGLAE</sequence>
<dbReference type="Gene3D" id="4.10.60.10">
    <property type="entry name" value="Zinc finger, CCHC-type"/>
    <property type="match status" value="1"/>
</dbReference>
<feature type="compositionally biased region" description="Basic and acidic residues" evidence="1">
    <location>
        <begin position="126"/>
        <end position="135"/>
    </location>
</feature>
<dbReference type="PROSITE" id="PS50158">
    <property type="entry name" value="ZF_CCHC"/>
    <property type="match status" value="1"/>
</dbReference>
<name>M8CU43_AEGTA</name>
<evidence type="ECO:0000256" key="1">
    <source>
        <dbReference type="SAM" id="MobiDB-lite"/>
    </source>
</evidence>
<dbReference type="GO" id="GO:0008270">
    <property type="term" value="F:zinc ion binding"/>
    <property type="evidence" value="ECO:0007669"/>
    <property type="project" value="InterPro"/>
</dbReference>
<protein>
    <submittedName>
        <fullName evidence="2">Uncharacterized protein</fullName>
    </submittedName>
</protein>
<organism evidence="2">
    <name type="scientific">Aegilops tauschii</name>
    <name type="common">Tausch's goatgrass</name>
    <name type="synonym">Aegilops squarrosa</name>
    <dbReference type="NCBI Taxonomy" id="37682"/>
    <lineage>
        <taxon>Eukaryota</taxon>
        <taxon>Viridiplantae</taxon>
        <taxon>Streptophyta</taxon>
        <taxon>Embryophyta</taxon>
        <taxon>Tracheophyta</taxon>
        <taxon>Spermatophyta</taxon>
        <taxon>Magnoliopsida</taxon>
        <taxon>Liliopsida</taxon>
        <taxon>Poales</taxon>
        <taxon>Poaceae</taxon>
        <taxon>BOP clade</taxon>
        <taxon>Pooideae</taxon>
        <taxon>Triticodae</taxon>
        <taxon>Triticeae</taxon>
        <taxon>Triticinae</taxon>
        <taxon>Aegilops</taxon>
    </lineage>
</organism>
<reference evidence="2" key="1">
    <citation type="submission" date="2015-06" db="UniProtKB">
        <authorList>
            <consortium name="EnsemblPlants"/>
        </authorList>
    </citation>
    <scope>IDENTIFICATION</scope>
</reference>
<dbReference type="InterPro" id="IPR036875">
    <property type="entry name" value="Znf_CCHC_sf"/>
</dbReference>
<dbReference type="AlphaFoldDB" id="M8CU43"/>
<proteinExistence type="predicted"/>
<evidence type="ECO:0000313" key="2">
    <source>
        <dbReference type="EnsemblPlants" id="EMT31142"/>
    </source>
</evidence>
<dbReference type="SUPFAM" id="SSF57756">
    <property type="entry name" value="Retrovirus zinc finger-like domains"/>
    <property type="match status" value="1"/>
</dbReference>
<accession>M8CU43</accession>